<dbReference type="EMBL" id="CP072943">
    <property type="protein sequence ID" value="QTX32402.1"/>
    <property type="molecule type" value="Genomic_DNA"/>
</dbReference>
<evidence type="ECO:0000256" key="5">
    <source>
        <dbReference type="ARBA" id="ARBA00022737"/>
    </source>
</evidence>
<keyword evidence="5" id="KW-0677">Repeat</keyword>
<evidence type="ECO:0000256" key="8">
    <source>
        <dbReference type="NCBIfam" id="TIGR04265"/>
    </source>
</evidence>
<evidence type="ECO:0000256" key="6">
    <source>
        <dbReference type="ARBA" id="ARBA00022989"/>
    </source>
</evidence>
<evidence type="ECO:0000256" key="7">
    <source>
        <dbReference type="ARBA" id="ARBA00023136"/>
    </source>
</evidence>
<dbReference type="KEGG" id="aram:KAR29_00150"/>
<reference evidence="12" key="1">
    <citation type="submission" date="2021-04" db="EMBL/GenBank/DDBJ databases">
        <title>A novel Synergistetes isolate from a pyrite-forming mixed culture.</title>
        <authorList>
            <person name="Bunk B."/>
            <person name="Sproer C."/>
            <person name="Spring S."/>
            <person name="Pester M."/>
        </authorList>
    </citation>
    <scope>NUCLEOTIDE SEQUENCE [LARGE SCALE GENOMIC DNA]</scope>
    <source>
        <strain evidence="12">J.5.4.2-T.3.5.2</strain>
    </source>
</reference>
<gene>
    <name evidence="11" type="primary">cls</name>
    <name evidence="11" type="ORF">KAR29_00150</name>
</gene>
<dbReference type="InterPro" id="IPR025202">
    <property type="entry name" value="PLD-like_dom"/>
</dbReference>
<dbReference type="PANTHER" id="PTHR21248">
    <property type="entry name" value="CARDIOLIPIN SYNTHASE"/>
    <property type="match status" value="1"/>
</dbReference>
<keyword evidence="12" id="KW-1185">Reference proteome</keyword>
<dbReference type="EC" id="2.7.8.-" evidence="8"/>
<evidence type="ECO:0000256" key="1">
    <source>
        <dbReference type="ARBA" id="ARBA00004236"/>
    </source>
</evidence>
<dbReference type="InterPro" id="IPR022924">
    <property type="entry name" value="Cardiolipin_synthase"/>
</dbReference>
<dbReference type="CDD" id="cd09158">
    <property type="entry name" value="PLDc_EcCLS_like_2"/>
    <property type="match status" value="1"/>
</dbReference>
<dbReference type="GO" id="GO:0005886">
    <property type="term" value="C:plasma membrane"/>
    <property type="evidence" value="ECO:0007669"/>
    <property type="project" value="UniProtKB-SubCell"/>
</dbReference>
<comment type="subcellular location">
    <subcellularLocation>
        <location evidence="1">Cell membrane</location>
    </subcellularLocation>
</comment>
<feature type="domain" description="PLD phosphodiesterase" evidence="10">
    <location>
        <begin position="215"/>
        <end position="242"/>
    </location>
</feature>
<evidence type="ECO:0000256" key="3">
    <source>
        <dbReference type="ARBA" id="ARBA00022679"/>
    </source>
</evidence>
<dbReference type="PROSITE" id="PS50035">
    <property type="entry name" value="PLD"/>
    <property type="match status" value="2"/>
</dbReference>
<dbReference type="GO" id="GO:0032049">
    <property type="term" value="P:cardiolipin biosynthetic process"/>
    <property type="evidence" value="ECO:0007669"/>
    <property type="project" value="UniProtKB-UniRule"/>
</dbReference>
<evidence type="ECO:0000313" key="11">
    <source>
        <dbReference type="EMBL" id="QTX32402.1"/>
    </source>
</evidence>
<dbReference type="GO" id="GO:0008808">
    <property type="term" value="F:cardiolipin synthase activity"/>
    <property type="evidence" value="ECO:0007669"/>
    <property type="project" value="UniProtKB-UniRule"/>
</dbReference>
<dbReference type="NCBIfam" id="TIGR04265">
    <property type="entry name" value="bac_cardiolipin"/>
    <property type="match status" value="1"/>
</dbReference>
<dbReference type="Pfam" id="PF13091">
    <property type="entry name" value="PLDc_2"/>
    <property type="match status" value="2"/>
</dbReference>
<keyword evidence="3" id="KW-0808">Transferase</keyword>
<organism evidence="11 12">
    <name type="scientific">Aminithiophilus ramosus</name>
    <dbReference type="NCBI Taxonomy" id="3029084"/>
    <lineage>
        <taxon>Bacteria</taxon>
        <taxon>Thermotogati</taxon>
        <taxon>Synergistota</taxon>
        <taxon>Synergistia</taxon>
        <taxon>Synergistales</taxon>
        <taxon>Aminithiophilaceae</taxon>
        <taxon>Aminithiophilus</taxon>
    </lineage>
</organism>
<feature type="domain" description="PLD phosphodiesterase" evidence="10">
    <location>
        <begin position="389"/>
        <end position="416"/>
    </location>
</feature>
<dbReference type="RefSeq" id="WP_274373635.1">
    <property type="nucleotide sequence ID" value="NZ_CP072943.1"/>
</dbReference>
<feature type="transmembrane region" description="Helical" evidence="9">
    <location>
        <begin position="38"/>
        <end position="57"/>
    </location>
</feature>
<proteinExistence type="predicted"/>
<accession>A0A9Q7AP72</accession>
<protein>
    <recommendedName>
        <fullName evidence="8">Cardiolipin synthase</fullName>
        <ecNumber evidence="8">2.7.8.-</ecNumber>
    </recommendedName>
</protein>
<keyword evidence="6 9" id="KW-1133">Transmembrane helix</keyword>
<dbReference type="PANTHER" id="PTHR21248:SF22">
    <property type="entry name" value="PHOSPHOLIPASE D"/>
    <property type="match status" value="1"/>
</dbReference>
<name>A0A9Q7AP72_9BACT</name>
<dbReference type="AlphaFoldDB" id="A0A9Q7AP72"/>
<dbReference type="Proteomes" id="UP000671879">
    <property type="component" value="Chromosome"/>
</dbReference>
<keyword evidence="2" id="KW-1003">Cell membrane</keyword>
<dbReference type="SMART" id="SM00155">
    <property type="entry name" value="PLDc"/>
    <property type="match status" value="2"/>
</dbReference>
<dbReference type="Gene3D" id="3.30.870.10">
    <property type="entry name" value="Endonuclease Chain A"/>
    <property type="match status" value="2"/>
</dbReference>
<evidence type="ECO:0000256" key="9">
    <source>
        <dbReference type="SAM" id="Phobius"/>
    </source>
</evidence>
<dbReference type="InterPro" id="IPR001736">
    <property type="entry name" value="PLipase_D/transphosphatidylase"/>
</dbReference>
<dbReference type="SUPFAM" id="SSF56024">
    <property type="entry name" value="Phospholipase D/nuclease"/>
    <property type="match status" value="2"/>
</dbReference>
<evidence type="ECO:0000313" key="12">
    <source>
        <dbReference type="Proteomes" id="UP000671879"/>
    </source>
</evidence>
<evidence type="ECO:0000256" key="4">
    <source>
        <dbReference type="ARBA" id="ARBA00022692"/>
    </source>
</evidence>
<evidence type="ECO:0000259" key="10">
    <source>
        <dbReference type="PROSITE" id="PS50035"/>
    </source>
</evidence>
<keyword evidence="4 9" id="KW-0812">Transmembrane</keyword>
<evidence type="ECO:0000256" key="2">
    <source>
        <dbReference type="ARBA" id="ARBA00022475"/>
    </source>
</evidence>
<keyword evidence="7 9" id="KW-0472">Membrane</keyword>
<sequence length="476" mass="52865">MSDGSTLFLVLHNLFFFSVRLGALCVLPQRHPPAVAMTWLLIVLFWPLPGGLLYLALGSTKLPKLRRERHERALRRLRDVVGHGRSCPDPPLSEGASVVSRLGTKLAQWPVSRAETLELIDGETTLIDRLVEDIDGARESVHLLYYIFERDAVTAPLLEALERAAARGVACRLLLDDLGSKKYLRREGATLNGPLRLARALPLSRFRRGRLSARFDLRNHRKLAVIDGSVGFMGSHNITEATYGGKAQGRRWEDLTLRLTGPIVGQLQGVFLEDWYVETDEIIAAALPEERGCGGSFLQTVPSGPAYSTENYQRLVALALFQARERVVITTPYLIPDEGLLQALEVACLNGAAVDLIVPRRGDQFFVGRAAEAYFGRLMEIGVAIHLFGPDIVHAKTMTVDGQMAFFGSSNFDIRSFALNFELNMVLYGREVTGLIVEAQEGYLARSRRLDPGAWRERPLWKKTVEGVAKLLSPLL</sequence>